<name>A0A1Q5U5X5_9EURO</name>
<dbReference type="Gene3D" id="2.40.180.10">
    <property type="entry name" value="Catalase core domain"/>
    <property type="match status" value="1"/>
</dbReference>
<dbReference type="EMBL" id="MNBE01000576">
    <property type="protein sequence ID" value="OKP07885.1"/>
    <property type="molecule type" value="Genomic_DNA"/>
</dbReference>
<evidence type="ECO:0000313" key="2">
    <source>
        <dbReference type="EMBL" id="OKP07885.1"/>
    </source>
</evidence>
<dbReference type="Proteomes" id="UP000186955">
    <property type="component" value="Unassembled WGS sequence"/>
</dbReference>
<dbReference type="Pfam" id="PF00199">
    <property type="entry name" value="Catalase"/>
    <property type="match status" value="1"/>
</dbReference>
<accession>A0A1Q5U5X5</accession>
<keyword evidence="3" id="KW-1185">Reference proteome</keyword>
<sequence length="95" mass="10895">MNGSFNYTKIHIKSRQRVKNLTHEETTRIAGEDPDYMIRDMYEAIERKEFPDSAGPFVRIPRCSSLPSWRQQLPTNVAKAPVYCYGGALRPFSSA</sequence>
<dbReference type="AlphaFoldDB" id="A0A1Q5U5X5"/>
<gene>
    <name evidence="2" type="ORF">PENSUB_5758</name>
</gene>
<dbReference type="GO" id="GO:0020037">
    <property type="term" value="F:heme binding"/>
    <property type="evidence" value="ECO:0007669"/>
    <property type="project" value="InterPro"/>
</dbReference>
<evidence type="ECO:0000259" key="1">
    <source>
        <dbReference type="Pfam" id="PF00199"/>
    </source>
</evidence>
<dbReference type="InterPro" id="IPR020835">
    <property type="entry name" value="Catalase_sf"/>
</dbReference>
<evidence type="ECO:0000313" key="3">
    <source>
        <dbReference type="Proteomes" id="UP000186955"/>
    </source>
</evidence>
<dbReference type="SUPFAM" id="SSF56634">
    <property type="entry name" value="Heme-dependent catalase-like"/>
    <property type="match status" value="1"/>
</dbReference>
<protein>
    <submittedName>
        <fullName evidence="2">Peroxisomal catalase A</fullName>
    </submittedName>
</protein>
<dbReference type="GO" id="GO:0004096">
    <property type="term" value="F:catalase activity"/>
    <property type="evidence" value="ECO:0007669"/>
    <property type="project" value="InterPro"/>
</dbReference>
<organism evidence="2 3">
    <name type="scientific">Penicillium subrubescens</name>
    <dbReference type="NCBI Taxonomy" id="1316194"/>
    <lineage>
        <taxon>Eukaryota</taxon>
        <taxon>Fungi</taxon>
        <taxon>Dikarya</taxon>
        <taxon>Ascomycota</taxon>
        <taxon>Pezizomycotina</taxon>
        <taxon>Eurotiomycetes</taxon>
        <taxon>Eurotiomycetidae</taxon>
        <taxon>Eurotiales</taxon>
        <taxon>Aspergillaceae</taxon>
        <taxon>Penicillium</taxon>
    </lineage>
</organism>
<dbReference type="STRING" id="1316194.A0A1Q5U5X5"/>
<reference evidence="2 3" key="1">
    <citation type="submission" date="2016-10" db="EMBL/GenBank/DDBJ databases">
        <title>Genome sequence of the ascomycete fungus Penicillium subrubescens.</title>
        <authorList>
            <person name="De Vries R.P."/>
            <person name="Peng M."/>
            <person name="Dilokpimol A."/>
            <person name="Hilden K."/>
            <person name="Makela M.R."/>
            <person name="Grigoriev I."/>
            <person name="Riley R."/>
            <person name="Granchi Z."/>
        </authorList>
    </citation>
    <scope>NUCLEOTIDE SEQUENCE [LARGE SCALE GENOMIC DNA]</scope>
    <source>
        <strain evidence="2 3">CBS 132785</strain>
    </source>
</reference>
<proteinExistence type="predicted"/>
<feature type="domain" description="Catalase core" evidence="1">
    <location>
        <begin position="2"/>
        <end position="52"/>
    </location>
</feature>
<comment type="caution">
    <text evidence="2">The sequence shown here is derived from an EMBL/GenBank/DDBJ whole genome shotgun (WGS) entry which is preliminary data.</text>
</comment>
<dbReference type="InterPro" id="IPR011614">
    <property type="entry name" value="Catalase_core"/>
</dbReference>